<sequence length="182" mass="20306">MSIDWSTAPDWAKELALNPYDEQAWLGDDGYSYLMGNGGIVSWTYETAYDRSAFKIMQIRPRPSVWTGEGLPPVGTVCEIRGTVGQELRKQPSEWTEVEIIAHTDFGGSPIAVGRHISGATLGWGTSNVFRPIRTPEQIAADEREKAVFEIAHILIDNRHDSAEYHQAGRIYDAGFRKQPSP</sequence>
<keyword evidence="2" id="KW-1185">Reference proteome</keyword>
<dbReference type="AlphaFoldDB" id="A0AAW5AC86"/>
<comment type="caution">
    <text evidence="1">The sequence shown here is derived from an EMBL/GenBank/DDBJ whole genome shotgun (WGS) entry which is preliminary data.</text>
</comment>
<gene>
    <name evidence="1" type="ORF">GIW75_10940</name>
</gene>
<evidence type="ECO:0000313" key="2">
    <source>
        <dbReference type="Proteomes" id="UP000814172"/>
    </source>
</evidence>
<dbReference type="Proteomes" id="UP000814172">
    <property type="component" value="Unassembled WGS sequence"/>
</dbReference>
<proteinExistence type="predicted"/>
<protein>
    <submittedName>
        <fullName evidence="1">Uncharacterized protein</fullName>
    </submittedName>
</protein>
<dbReference type="RefSeq" id="WP_236299488.1">
    <property type="nucleotide sequence ID" value="NZ_WKEB01000160.1"/>
</dbReference>
<evidence type="ECO:0000313" key="1">
    <source>
        <dbReference type="EMBL" id="MCF5057468.1"/>
    </source>
</evidence>
<dbReference type="EMBL" id="WKEW01000028">
    <property type="protein sequence ID" value="MCF5057468.1"/>
    <property type="molecule type" value="Genomic_DNA"/>
</dbReference>
<reference evidence="1 2" key="1">
    <citation type="submission" date="2019-11" db="EMBL/GenBank/DDBJ databases">
        <title>Epiphytic Pseudomonas syringae from cherry orchards.</title>
        <authorList>
            <person name="Hulin M.T."/>
        </authorList>
    </citation>
    <scope>NUCLEOTIDE SEQUENCE [LARGE SCALE GENOMIC DNA]</scope>
    <source>
        <strain evidence="1 2">PA-6-9F</strain>
    </source>
</reference>
<organism evidence="1 2">
    <name type="scientific">Pseudomonas proteolytica</name>
    <dbReference type="NCBI Taxonomy" id="219574"/>
    <lineage>
        <taxon>Bacteria</taxon>
        <taxon>Pseudomonadati</taxon>
        <taxon>Pseudomonadota</taxon>
        <taxon>Gammaproteobacteria</taxon>
        <taxon>Pseudomonadales</taxon>
        <taxon>Pseudomonadaceae</taxon>
        <taxon>Pseudomonas</taxon>
    </lineage>
</organism>
<name>A0AAW5AC86_9PSED</name>
<accession>A0AAW5AC86</accession>